<proteinExistence type="inferred from homology"/>
<comment type="PTM">
    <text evidence="9">Sulfation is important for activity and for the binding to a putative membrane receptor.</text>
</comment>
<dbReference type="GO" id="GO:0030154">
    <property type="term" value="P:cell differentiation"/>
    <property type="evidence" value="ECO:0007669"/>
    <property type="project" value="UniProtKB-UniRule"/>
</dbReference>
<dbReference type="PANTHER" id="PTHR33285:SF55">
    <property type="entry name" value="PHYTOSULFOKINES 3"/>
    <property type="match status" value="1"/>
</dbReference>
<dbReference type="InterPro" id="IPR009438">
    <property type="entry name" value="Phytosulfokine"/>
</dbReference>
<evidence type="ECO:0000256" key="2">
    <source>
        <dbReference type="ARBA" id="ARBA00010781"/>
    </source>
</evidence>
<name>A0AAV6NXH1_9ROSI</name>
<dbReference type="Pfam" id="PF06404">
    <property type="entry name" value="PSK"/>
    <property type="match status" value="1"/>
</dbReference>
<dbReference type="EMBL" id="JAGKQH010000003">
    <property type="protein sequence ID" value="KAG6604111.1"/>
    <property type="molecule type" value="Genomic_DNA"/>
</dbReference>
<protein>
    <recommendedName>
        <fullName evidence="9">Phytosulfokine</fullName>
    </recommendedName>
    <component>
        <recommendedName>
            <fullName evidence="9">Phytosulfokine-alpha</fullName>
            <shortName evidence="9">PSK-alpha</shortName>
            <shortName evidence="9">Phytosulfokine-a</shortName>
        </recommendedName>
    </component>
    <component>
        <recommendedName>
            <fullName evidence="9">Phytosulfokine-beta</fullName>
            <shortName evidence="9">PSK-beta</shortName>
            <shortName evidence="9">Phytosulfokine-b</shortName>
        </recommendedName>
    </component>
</protein>
<sequence length="87" mass="9839">MSSKFFSFRCLIFLLLLLLLLCNRPPPAHAARPAPVFASLPTQGLDENLTDSENMDEKCSGVSEEECLMRRTLVAHLDYVYTQKHTP</sequence>
<dbReference type="GO" id="GO:0008083">
    <property type="term" value="F:growth factor activity"/>
    <property type="evidence" value="ECO:0007669"/>
    <property type="project" value="UniProtKB-UniRule"/>
</dbReference>
<comment type="function">
    <text evidence="9">Promotes plant cell differentiation, organogenesis and somatic embryogenesis as well as cell proliferation.</text>
</comment>
<reference evidence="10 11" key="1">
    <citation type="journal article" date="2021" name="Hortic Res">
        <title>The domestication of Cucurbita argyrosperma as revealed by the genome of its wild relative.</title>
        <authorList>
            <person name="Barrera-Redondo J."/>
            <person name="Sanchez-de la Vega G."/>
            <person name="Aguirre-Liguori J.A."/>
            <person name="Castellanos-Morales G."/>
            <person name="Gutierrez-Guerrero Y.T."/>
            <person name="Aguirre-Dugua X."/>
            <person name="Aguirre-Planter E."/>
            <person name="Tenaillon M.I."/>
            <person name="Lira-Saade R."/>
            <person name="Eguiarte L.E."/>
        </authorList>
    </citation>
    <scope>NUCLEOTIDE SEQUENCE [LARGE SCALE GENOMIC DNA]</scope>
    <source>
        <strain evidence="10">JBR-2021</strain>
    </source>
</reference>
<evidence type="ECO:0000256" key="9">
    <source>
        <dbReference type="RuleBase" id="RU368031"/>
    </source>
</evidence>
<gene>
    <name evidence="10" type="primary">PSK</name>
    <name evidence="10" type="ORF">SDJN03_04720</name>
</gene>
<feature type="non-terminal residue" evidence="10">
    <location>
        <position position="1"/>
    </location>
</feature>
<keyword evidence="3 9" id="KW-0217">Developmental protein</keyword>
<evidence type="ECO:0000313" key="11">
    <source>
        <dbReference type="Proteomes" id="UP000685013"/>
    </source>
</evidence>
<organism evidence="10 11">
    <name type="scientific">Cucurbita argyrosperma subsp. sororia</name>
    <dbReference type="NCBI Taxonomy" id="37648"/>
    <lineage>
        <taxon>Eukaryota</taxon>
        <taxon>Viridiplantae</taxon>
        <taxon>Streptophyta</taxon>
        <taxon>Embryophyta</taxon>
        <taxon>Tracheophyta</taxon>
        <taxon>Spermatophyta</taxon>
        <taxon>Magnoliopsida</taxon>
        <taxon>eudicotyledons</taxon>
        <taxon>Gunneridae</taxon>
        <taxon>Pentapetalae</taxon>
        <taxon>rosids</taxon>
        <taxon>fabids</taxon>
        <taxon>Cucurbitales</taxon>
        <taxon>Cucurbitaceae</taxon>
        <taxon>Cucurbiteae</taxon>
        <taxon>Cucurbita</taxon>
    </lineage>
</organism>
<keyword evidence="5 9" id="KW-0765">Sulfation</keyword>
<keyword evidence="6 9" id="KW-0732">Signal</keyword>
<dbReference type="PANTHER" id="PTHR33285">
    <property type="entry name" value="PHYTOSULFOKINES 3"/>
    <property type="match status" value="1"/>
</dbReference>
<evidence type="ECO:0000256" key="6">
    <source>
        <dbReference type="ARBA" id="ARBA00022729"/>
    </source>
</evidence>
<accession>A0AAV6NXH1</accession>
<keyword evidence="8 9" id="KW-0339">Growth factor</keyword>
<dbReference type="AlphaFoldDB" id="A0AAV6NXH1"/>
<keyword evidence="4 9" id="KW-0964">Secreted</keyword>
<dbReference type="GO" id="GO:0005576">
    <property type="term" value="C:extracellular region"/>
    <property type="evidence" value="ECO:0007669"/>
    <property type="project" value="UniProtKB-SubCell"/>
</dbReference>
<dbReference type="GO" id="GO:0008283">
    <property type="term" value="P:cell population proliferation"/>
    <property type="evidence" value="ECO:0007669"/>
    <property type="project" value="UniProtKB-UniRule"/>
</dbReference>
<evidence type="ECO:0000256" key="4">
    <source>
        <dbReference type="ARBA" id="ARBA00022525"/>
    </source>
</evidence>
<keyword evidence="11" id="KW-1185">Reference proteome</keyword>
<feature type="signal peptide" evidence="9">
    <location>
        <begin position="1"/>
        <end position="30"/>
    </location>
</feature>
<evidence type="ECO:0000256" key="8">
    <source>
        <dbReference type="ARBA" id="ARBA00023030"/>
    </source>
</evidence>
<comment type="similarity">
    <text evidence="2 9">Belongs to the phytosulfokine family.</text>
</comment>
<keyword evidence="7 9" id="KW-0221">Differentiation</keyword>
<feature type="chain" id="PRO_5043094600" description="Phytosulfokine" evidence="9">
    <location>
        <begin position="31"/>
        <end position="87"/>
    </location>
</feature>
<evidence type="ECO:0000256" key="1">
    <source>
        <dbReference type="ARBA" id="ARBA00004613"/>
    </source>
</evidence>
<comment type="subcellular location">
    <subcellularLocation>
        <location evidence="1 9">Secreted</location>
    </subcellularLocation>
</comment>
<comment type="PTM">
    <text evidence="9">PSK-alpha is produced by endopeptidase digestion. PSK-beta is produced from PSK-alpha by exopeptidase digestion.</text>
</comment>
<evidence type="ECO:0000256" key="7">
    <source>
        <dbReference type="ARBA" id="ARBA00022782"/>
    </source>
</evidence>
<evidence type="ECO:0000256" key="5">
    <source>
        <dbReference type="ARBA" id="ARBA00022641"/>
    </source>
</evidence>
<evidence type="ECO:0000313" key="10">
    <source>
        <dbReference type="EMBL" id="KAG6604111.1"/>
    </source>
</evidence>
<comment type="caution">
    <text evidence="10">The sequence shown here is derived from an EMBL/GenBank/DDBJ whole genome shotgun (WGS) entry which is preliminary data.</text>
</comment>
<evidence type="ECO:0000256" key="3">
    <source>
        <dbReference type="ARBA" id="ARBA00022473"/>
    </source>
</evidence>
<dbReference type="Proteomes" id="UP000685013">
    <property type="component" value="Chromosome 3"/>
</dbReference>